<organism evidence="3 4">
    <name type="scientific">Lacticaseibacillus rhamnosus (strain LMS2-1)</name>
    <dbReference type="NCBI Taxonomy" id="525361"/>
    <lineage>
        <taxon>Bacteria</taxon>
        <taxon>Bacillati</taxon>
        <taxon>Bacillota</taxon>
        <taxon>Bacilli</taxon>
        <taxon>Lactobacillales</taxon>
        <taxon>Lactobacillaceae</taxon>
        <taxon>Lacticaseibacillus</taxon>
    </lineage>
</organism>
<dbReference type="InterPro" id="IPR036163">
    <property type="entry name" value="HMA_dom_sf"/>
</dbReference>
<dbReference type="GO" id="GO:0046872">
    <property type="term" value="F:metal ion binding"/>
    <property type="evidence" value="ECO:0007669"/>
    <property type="project" value="UniProtKB-KW"/>
</dbReference>
<dbReference type="InterPro" id="IPR006121">
    <property type="entry name" value="HMA_dom"/>
</dbReference>
<feature type="domain" description="HMA" evidence="2">
    <location>
        <begin position="13"/>
        <end position="79"/>
    </location>
</feature>
<reference evidence="3" key="1">
    <citation type="submission" date="2009-01" db="EMBL/GenBank/DDBJ databases">
        <authorList>
            <person name="Qin X."/>
            <person name="Bachman B."/>
            <person name="Battles P."/>
            <person name="Bell A."/>
            <person name="Bess C."/>
            <person name="Bickham C."/>
            <person name="Chaboub L."/>
            <person name="Chen D."/>
            <person name="Coyle M."/>
            <person name="Deiros D.R."/>
            <person name="Dinh H."/>
            <person name="Forbes L."/>
            <person name="Fowler G."/>
            <person name="Francisco L."/>
            <person name="Fu Q."/>
            <person name="Gubbala S."/>
            <person name="Hale W."/>
            <person name="Han Y."/>
            <person name="Hemphill L."/>
            <person name="Highlander S.K."/>
            <person name="Hirani K."/>
            <person name="Hogues M."/>
            <person name="Jackson L."/>
            <person name="Jakkamsetti A."/>
            <person name="Javaid M."/>
            <person name="Jiang H."/>
            <person name="Korchina V."/>
            <person name="Kovar C."/>
            <person name="Lara F."/>
            <person name="Lee S."/>
            <person name="Mata R."/>
            <person name="Mathew T."/>
            <person name="Moen C."/>
            <person name="Morales K."/>
            <person name="Munidasa M."/>
            <person name="Nazareth L."/>
            <person name="Ngo R."/>
            <person name="Nguyen L."/>
            <person name="Okwuonu G."/>
            <person name="Ongeri F."/>
            <person name="Patil S."/>
            <person name="Petrosino J."/>
            <person name="Pham C."/>
            <person name="Pham P."/>
            <person name="Pu L.-L."/>
            <person name="Puazo M."/>
            <person name="Raj R."/>
            <person name="Reid J."/>
            <person name="Rouhana J."/>
            <person name="Saada N."/>
            <person name="Shang Y."/>
            <person name="Simmons D."/>
            <person name="Thornton R."/>
            <person name="Warren J."/>
            <person name="Weissenberger G."/>
            <person name="Zhang J."/>
            <person name="Zhang L."/>
            <person name="Zhou C."/>
            <person name="Zhu D."/>
            <person name="Muzny D."/>
            <person name="Worley K."/>
            <person name="Gibbs R."/>
        </authorList>
    </citation>
    <scope>NUCLEOTIDE SEQUENCE [LARGE SCALE GENOMIC DNA]</scope>
    <source>
        <strain evidence="3">LMS2-1</strain>
    </source>
</reference>
<keyword evidence="4" id="KW-1185">Reference proteome</keyword>
<protein>
    <submittedName>
        <fullName evidence="3">Heavy metal-associated domain protein</fullName>
    </submittedName>
</protein>
<proteinExistence type="predicted"/>
<gene>
    <name evidence="3" type="ORF">HMPREF0539_0282</name>
</gene>
<evidence type="ECO:0000259" key="2">
    <source>
        <dbReference type="PROSITE" id="PS50846"/>
    </source>
</evidence>
<name>C2JTP8_LACRM</name>
<comment type="caution">
    <text evidence="3">The sequence shown here is derived from an EMBL/GenBank/DDBJ whole genome shotgun (WGS) entry which is preliminary data.</text>
</comment>
<dbReference type="EMBL" id="ACIZ01000016">
    <property type="protein sequence ID" value="EEN81594.1"/>
    <property type="molecule type" value="Genomic_DNA"/>
</dbReference>
<dbReference type="SUPFAM" id="SSF55008">
    <property type="entry name" value="HMA, heavy metal-associated domain"/>
    <property type="match status" value="1"/>
</dbReference>
<dbReference type="Proteomes" id="UP000004525">
    <property type="component" value="Unassembled WGS sequence"/>
</dbReference>
<evidence type="ECO:0000313" key="3">
    <source>
        <dbReference type="EMBL" id="EEN81594.1"/>
    </source>
</evidence>
<dbReference type="PROSITE" id="PS01047">
    <property type="entry name" value="HMA_1"/>
    <property type="match status" value="1"/>
</dbReference>
<dbReference type="CDD" id="cd00371">
    <property type="entry name" value="HMA"/>
    <property type="match status" value="1"/>
</dbReference>
<sequence length="86" mass="9399">MRINKNERIFNMTKLVYQLDGLTCPSCLQKIEGALGQQAGVKTVKALFNSSKVKAQIDPAVTNADALKKTITDLGYTVVNVRSQEA</sequence>
<keyword evidence="1" id="KW-0479">Metal-binding</keyword>
<evidence type="ECO:0000256" key="1">
    <source>
        <dbReference type="ARBA" id="ARBA00022723"/>
    </source>
</evidence>
<dbReference type="AlphaFoldDB" id="C2JTP8"/>
<dbReference type="Pfam" id="PF00403">
    <property type="entry name" value="HMA"/>
    <property type="match status" value="1"/>
</dbReference>
<dbReference type="Gene3D" id="3.30.70.100">
    <property type="match status" value="1"/>
</dbReference>
<accession>C2JTP8</accession>
<dbReference type="InterPro" id="IPR017969">
    <property type="entry name" value="Heavy-metal-associated_CS"/>
</dbReference>
<dbReference type="PROSITE" id="PS50846">
    <property type="entry name" value="HMA_2"/>
    <property type="match status" value="1"/>
</dbReference>
<evidence type="ECO:0000313" key="4">
    <source>
        <dbReference type="Proteomes" id="UP000004525"/>
    </source>
</evidence>
<dbReference type="HOGENOM" id="CLU_134973_10_0_9"/>